<dbReference type="InterPro" id="IPR000847">
    <property type="entry name" value="LysR_HTH_N"/>
</dbReference>
<dbReference type="Gene3D" id="3.40.190.290">
    <property type="match status" value="1"/>
</dbReference>
<protein>
    <submittedName>
        <fullName evidence="6">LysR family transcriptional regulator</fullName>
    </submittedName>
</protein>
<evidence type="ECO:0000313" key="7">
    <source>
        <dbReference type="Proteomes" id="UP000036938"/>
    </source>
</evidence>
<keyword evidence="2" id="KW-0805">Transcription regulation</keyword>
<dbReference type="PANTHER" id="PTHR30537">
    <property type="entry name" value="HTH-TYPE TRANSCRIPTIONAL REGULATOR"/>
    <property type="match status" value="1"/>
</dbReference>
<dbReference type="InterPro" id="IPR058163">
    <property type="entry name" value="LysR-type_TF_proteobact-type"/>
</dbReference>
<dbReference type="PROSITE" id="PS50931">
    <property type="entry name" value="HTH_LYSR"/>
    <property type="match status" value="1"/>
</dbReference>
<evidence type="ECO:0000256" key="1">
    <source>
        <dbReference type="ARBA" id="ARBA00009437"/>
    </source>
</evidence>
<dbReference type="FunFam" id="1.10.10.10:FF:000001">
    <property type="entry name" value="LysR family transcriptional regulator"/>
    <property type="match status" value="1"/>
</dbReference>
<keyword evidence="4" id="KW-0804">Transcription</keyword>
<name>A0A0L1JNQ7_9RHOB</name>
<dbReference type="Pfam" id="PF00126">
    <property type="entry name" value="HTH_1"/>
    <property type="match status" value="1"/>
</dbReference>
<dbReference type="SUPFAM" id="SSF53850">
    <property type="entry name" value="Periplasmic binding protein-like II"/>
    <property type="match status" value="1"/>
</dbReference>
<dbReference type="PANTHER" id="PTHR30537:SF3">
    <property type="entry name" value="TRANSCRIPTIONAL REGULATORY PROTEIN"/>
    <property type="match status" value="1"/>
</dbReference>
<dbReference type="EMBL" id="AQQZ01000005">
    <property type="protein sequence ID" value="KNG93391.1"/>
    <property type="molecule type" value="Genomic_DNA"/>
</dbReference>
<dbReference type="InterPro" id="IPR036390">
    <property type="entry name" value="WH_DNA-bd_sf"/>
</dbReference>
<reference evidence="6 7" key="1">
    <citation type="journal article" date="2015" name="Int. J. Syst. Evol. Microbiol.">
        <title>Aestuariivita atlantica sp. nov., isolated from deep sea sediment of the Atlantic Ocean.</title>
        <authorList>
            <person name="Li G."/>
            <person name="Lai Q."/>
            <person name="Du Y."/>
            <person name="Liu X."/>
            <person name="Sun F."/>
            <person name="Shao Z."/>
        </authorList>
    </citation>
    <scope>NUCLEOTIDE SEQUENCE [LARGE SCALE GENOMIC DNA]</scope>
    <source>
        <strain evidence="6 7">22II-S11-z3</strain>
    </source>
</reference>
<dbReference type="OrthoDB" id="9798121at2"/>
<keyword evidence="3" id="KW-0238">DNA-binding</keyword>
<proteinExistence type="inferred from homology"/>
<dbReference type="STRING" id="1317121.ATO11_13245"/>
<dbReference type="PATRIC" id="fig|1317121.7.peg.3361"/>
<evidence type="ECO:0000256" key="2">
    <source>
        <dbReference type="ARBA" id="ARBA00023015"/>
    </source>
</evidence>
<evidence type="ECO:0000259" key="5">
    <source>
        <dbReference type="PROSITE" id="PS50931"/>
    </source>
</evidence>
<dbReference type="Gene3D" id="1.10.10.10">
    <property type="entry name" value="Winged helix-like DNA-binding domain superfamily/Winged helix DNA-binding domain"/>
    <property type="match status" value="1"/>
</dbReference>
<dbReference type="AlphaFoldDB" id="A0A0L1JNQ7"/>
<feature type="domain" description="HTH lysR-type" evidence="5">
    <location>
        <begin position="8"/>
        <end position="65"/>
    </location>
</feature>
<accession>A0A0L1JNQ7</accession>
<evidence type="ECO:0000256" key="3">
    <source>
        <dbReference type="ARBA" id="ARBA00023125"/>
    </source>
</evidence>
<dbReference type="InterPro" id="IPR036388">
    <property type="entry name" value="WH-like_DNA-bd_sf"/>
</dbReference>
<evidence type="ECO:0000256" key="4">
    <source>
        <dbReference type="ARBA" id="ARBA00023163"/>
    </source>
</evidence>
<comment type="similarity">
    <text evidence="1">Belongs to the LysR transcriptional regulatory family.</text>
</comment>
<evidence type="ECO:0000313" key="6">
    <source>
        <dbReference type="EMBL" id="KNG93391.1"/>
    </source>
</evidence>
<dbReference type="Proteomes" id="UP000036938">
    <property type="component" value="Unassembled WGS sequence"/>
</dbReference>
<dbReference type="GO" id="GO:0043565">
    <property type="term" value="F:sequence-specific DNA binding"/>
    <property type="evidence" value="ECO:0007669"/>
    <property type="project" value="TreeGrafter"/>
</dbReference>
<sequence>MDARVSDLNWSLVQTFLAVAETGSLSAAARALGASQPTVGRQIRQIEEQTGLTLFQRQSRGLSLTPAGETLMKPARAMQVAMRDIALAAGGQSDRLEGTVRITASIFTALHHLPQIIARIREEAPGIAVELVPTDTSENLLFREADIAVRMYRTEQLDIITQHMGELQIGIFATRSYLDRVGMPETMDDLREMDLVGYDKNERIIRGMRDMGWPATRDWFATRCDMHPVYWELVRAGCGVGFAQVDVGQRDPEMVHLFPDIPIAGLPVWLAAHEGMRRTPRIRLVWDMLAEGLKPVLSGG</sequence>
<dbReference type="PRINTS" id="PR00039">
    <property type="entry name" value="HTHLYSR"/>
</dbReference>
<dbReference type="SUPFAM" id="SSF46785">
    <property type="entry name" value="Winged helix' DNA-binding domain"/>
    <property type="match status" value="1"/>
</dbReference>
<organism evidence="6 7">
    <name type="scientific">Pseudaestuariivita atlantica</name>
    <dbReference type="NCBI Taxonomy" id="1317121"/>
    <lineage>
        <taxon>Bacteria</taxon>
        <taxon>Pseudomonadati</taxon>
        <taxon>Pseudomonadota</taxon>
        <taxon>Alphaproteobacteria</taxon>
        <taxon>Rhodobacterales</taxon>
        <taxon>Paracoccaceae</taxon>
        <taxon>Pseudaestuariivita</taxon>
    </lineage>
</organism>
<gene>
    <name evidence="6" type="ORF">ATO11_13245</name>
</gene>
<dbReference type="Pfam" id="PF03466">
    <property type="entry name" value="LysR_substrate"/>
    <property type="match status" value="1"/>
</dbReference>
<dbReference type="GO" id="GO:0006351">
    <property type="term" value="P:DNA-templated transcription"/>
    <property type="evidence" value="ECO:0007669"/>
    <property type="project" value="TreeGrafter"/>
</dbReference>
<keyword evidence="7" id="KW-1185">Reference proteome</keyword>
<dbReference type="GO" id="GO:0003700">
    <property type="term" value="F:DNA-binding transcription factor activity"/>
    <property type="evidence" value="ECO:0007669"/>
    <property type="project" value="InterPro"/>
</dbReference>
<comment type="caution">
    <text evidence="6">The sequence shown here is derived from an EMBL/GenBank/DDBJ whole genome shotgun (WGS) entry which is preliminary data.</text>
</comment>
<dbReference type="InterPro" id="IPR005119">
    <property type="entry name" value="LysR_subst-bd"/>
</dbReference>
<dbReference type="RefSeq" id="WP_050531361.1">
    <property type="nucleotide sequence ID" value="NZ_AQQZ01000005.1"/>
</dbReference>